<dbReference type="EMBL" id="CAJVRC010000907">
    <property type="protein sequence ID" value="CAG8910182.1"/>
    <property type="molecule type" value="Genomic_DNA"/>
</dbReference>
<evidence type="ECO:0000256" key="1">
    <source>
        <dbReference type="SAM" id="Phobius"/>
    </source>
</evidence>
<comment type="caution">
    <text evidence="2">The sequence shown here is derived from an EMBL/GenBank/DDBJ whole genome shotgun (WGS) entry which is preliminary data.</text>
</comment>
<proteinExistence type="predicted"/>
<keyword evidence="1" id="KW-0812">Transmembrane</keyword>
<dbReference type="AlphaFoldDB" id="A0A9W4KMI1"/>
<dbReference type="PANTHER" id="PTHR39608:SF2">
    <property type="entry name" value="MARVEL DOMAIN-CONTAINING PROTEIN"/>
    <property type="match status" value="1"/>
</dbReference>
<dbReference type="Proteomes" id="UP001154252">
    <property type="component" value="Unassembled WGS sequence"/>
</dbReference>
<evidence type="ECO:0000313" key="3">
    <source>
        <dbReference type="Proteomes" id="UP001154252"/>
    </source>
</evidence>
<feature type="transmembrane region" description="Helical" evidence="1">
    <location>
        <begin position="12"/>
        <end position="34"/>
    </location>
</feature>
<dbReference type="PANTHER" id="PTHR39608">
    <property type="entry name" value="INTEGRAL MEMBRANE PROTEIN (AFU_ORTHOLOGUE AFUA_5G08640)"/>
    <property type="match status" value="1"/>
</dbReference>
<keyword evidence="1" id="KW-0472">Membrane</keyword>
<reference evidence="2" key="1">
    <citation type="submission" date="2021-07" db="EMBL/GenBank/DDBJ databases">
        <authorList>
            <person name="Branca A.L. A."/>
        </authorList>
    </citation>
    <scope>NUCLEOTIDE SEQUENCE</scope>
</reference>
<keyword evidence="3" id="KW-1185">Reference proteome</keyword>
<organism evidence="2 3">
    <name type="scientific">Penicillium egyptiacum</name>
    <dbReference type="NCBI Taxonomy" id="1303716"/>
    <lineage>
        <taxon>Eukaryota</taxon>
        <taxon>Fungi</taxon>
        <taxon>Dikarya</taxon>
        <taxon>Ascomycota</taxon>
        <taxon>Pezizomycotina</taxon>
        <taxon>Eurotiomycetes</taxon>
        <taxon>Eurotiomycetidae</taxon>
        <taxon>Eurotiales</taxon>
        <taxon>Aspergillaceae</taxon>
        <taxon>Penicillium</taxon>
    </lineage>
</organism>
<dbReference type="OrthoDB" id="20872at2759"/>
<name>A0A9W4KMI1_9EURO</name>
<protein>
    <recommendedName>
        <fullName evidence="4">MARVEL domain-containing protein</fullName>
    </recommendedName>
</protein>
<keyword evidence="1" id="KW-1133">Transmembrane helix</keyword>
<evidence type="ECO:0000313" key="2">
    <source>
        <dbReference type="EMBL" id="CAG8910182.1"/>
    </source>
</evidence>
<feature type="transmembrane region" description="Helical" evidence="1">
    <location>
        <begin position="131"/>
        <end position="150"/>
    </location>
</feature>
<sequence>MGFFRHPCGAMSTIAHILQCISSLIVLGITAWAVPETETLTVVFSLVVLHYQRPQMACSPSASDRRSNFLPVSITISSILRSIVVNAHLPPSWLTAFIFLALDFNHVSCTTHLWNNETVCSRKYAVESFSFIAFFTTVWAMAFEVLYTYLPMKDASMQEKENRVMSLEHNLRGAGLMTP</sequence>
<gene>
    <name evidence="2" type="ORF">PEGY_LOCUS10985</name>
</gene>
<evidence type="ECO:0008006" key="4">
    <source>
        <dbReference type="Google" id="ProtNLM"/>
    </source>
</evidence>
<accession>A0A9W4KMI1</accession>